<dbReference type="EMBL" id="FOHJ01000006">
    <property type="protein sequence ID" value="SET66147.1"/>
    <property type="molecule type" value="Genomic_DNA"/>
</dbReference>
<dbReference type="NCBIfam" id="TIGR00247">
    <property type="entry name" value="endolytic transglycosylase MltG"/>
    <property type="match status" value="1"/>
</dbReference>
<feature type="site" description="Important for catalytic activity" evidence="7">
    <location>
        <position position="256"/>
    </location>
</feature>
<dbReference type="AlphaFoldDB" id="A0A1I0G7V8"/>
<reference evidence="9" key="1">
    <citation type="submission" date="2016-10" db="EMBL/GenBank/DDBJ databases">
        <authorList>
            <person name="Varghese N."/>
            <person name="Submissions S."/>
        </authorList>
    </citation>
    <scope>NUCLEOTIDE SEQUENCE [LARGE SCALE GENOMIC DNA]</scope>
    <source>
        <strain evidence="9">CGMCC 1.3566</strain>
    </source>
</reference>
<keyword evidence="6 7" id="KW-0961">Cell wall biogenesis/degradation</keyword>
<dbReference type="InterPro" id="IPR003770">
    <property type="entry name" value="MLTG-like"/>
</dbReference>
<proteinExistence type="inferred from homology"/>
<comment type="function">
    <text evidence="7">Functions as a peptidoglycan terminase that cleaves nascent peptidoglycan strands endolytically to terminate their elongation.</text>
</comment>
<dbReference type="Proteomes" id="UP000199095">
    <property type="component" value="Unassembled WGS sequence"/>
</dbReference>
<name>A0A1I0G7V8_9BACI</name>
<feature type="transmembrane region" description="Helical" evidence="7">
    <location>
        <begin position="21"/>
        <end position="48"/>
    </location>
</feature>
<organism evidence="8 9">
    <name type="scientific">Salinibacillus kushneri</name>
    <dbReference type="NCBI Taxonomy" id="237682"/>
    <lineage>
        <taxon>Bacteria</taxon>
        <taxon>Bacillati</taxon>
        <taxon>Bacillota</taxon>
        <taxon>Bacilli</taxon>
        <taxon>Bacillales</taxon>
        <taxon>Bacillaceae</taxon>
        <taxon>Salinibacillus</taxon>
    </lineage>
</organism>
<evidence type="ECO:0000256" key="7">
    <source>
        <dbReference type="HAMAP-Rule" id="MF_02065"/>
    </source>
</evidence>
<keyword evidence="9" id="KW-1185">Reference proteome</keyword>
<dbReference type="PANTHER" id="PTHR30518">
    <property type="entry name" value="ENDOLYTIC MUREIN TRANSGLYCOSYLASE"/>
    <property type="match status" value="1"/>
</dbReference>
<evidence type="ECO:0000313" key="8">
    <source>
        <dbReference type="EMBL" id="SET66147.1"/>
    </source>
</evidence>
<comment type="subcellular location">
    <subcellularLocation>
        <location evidence="7">Cell membrane</location>
        <topology evidence="7">Single-pass membrane protein</topology>
    </subcellularLocation>
</comment>
<keyword evidence="3 7" id="KW-1133">Transmembrane helix</keyword>
<keyword evidence="1 7" id="KW-1003">Cell membrane</keyword>
<evidence type="ECO:0000256" key="2">
    <source>
        <dbReference type="ARBA" id="ARBA00022692"/>
    </source>
</evidence>
<evidence type="ECO:0000313" key="9">
    <source>
        <dbReference type="Proteomes" id="UP000199095"/>
    </source>
</evidence>
<gene>
    <name evidence="7" type="primary">mltG</name>
    <name evidence="8" type="ORF">SAMN05421676_106227</name>
</gene>
<dbReference type="HAMAP" id="MF_02065">
    <property type="entry name" value="MltG"/>
    <property type="match status" value="1"/>
</dbReference>
<dbReference type="PANTHER" id="PTHR30518:SF2">
    <property type="entry name" value="ENDOLYTIC MUREIN TRANSGLYCOSYLASE"/>
    <property type="match status" value="1"/>
</dbReference>
<evidence type="ECO:0000256" key="6">
    <source>
        <dbReference type="ARBA" id="ARBA00023316"/>
    </source>
</evidence>
<evidence type="ECO:0000256" key="3">
    <source>
        <dbReference type="ARBA" id="ARBA00022989"/>
    </source>
</evidence>
<dbReference type="OrthoDB" id="9814591at2"/>
<keyword evidence="4 7" id="KW-0472">Membrane</keyword>
<comment type="similarity">
    <text evidence="7">Belongs to the transglycosylase MltG family.</text>
</comment>
<dbReference type="STRING" id="237682.SAMN05421676_106227"/>
<dbReference type="RefSeq" id="WP_093135291.1">
    <property type="nucleotide sequence ID" value="NZ_FOHJ01000006.1"/>
</dbReference>
<evidence type="ECO:0000256" key="5">
    <source>
        <dbReference type="ARBA" id="ARBA00023239"/>
    </source>
</evidence>
<dbReference type="GO" id="GO:0008932">
    <property type="term" value="F:lytic endotransglycosylase activity"/>
    <property type="evidence" value="ECO:0007669"/>
    <property type="project" value="UniProtKB-UniRule"/>
</dbReference>
<dbReference type="Gene3D" id="3.30.1490.480">
    <property type="entry name" value="Endolytic murein transglycosylase"/>
    <property type="match status" value="1"/>
</dbReference>
<comment type="catalytic activity">
    <reaction evidence="7">
        <text>a peptidoglycan chain = a peptidoglycan chain with N-acetyl-1,6-anhydromuramyl-[peptide] at the reducing end + a peptidoglycan chain with N-acetylglucosamine at the non-reducing end.</text>
        <dbReference type="EC" id="4.2.2.29"/>
    </reaction>
</comment>
<evidence type="ECO:0000256" key="1">
    <source>
        <dbReference type="ARBA" id="ARBA00022475"/>
    </source>
</evidence>
<sequence>MSTSNKDYKKKKKAQYEEARTVRKIVLLVLTIAIVIIAAVGFSGYFYVKSALEPVDSSNDKTKKVEIPLGSTVSTIASTLEQADIIKNDTVFRYYVKFKNEQDFKAGEYELSPSMTMDEIINHLKTGTVQEEPVITVTIPEGKTVEEIANIYSKRTSISEEEFLEKVNNQDYVKKLINRYTVLSDNILQEGIKVPLEGYLFAATYNFYKKDPTVEQIVEKMLDKTEEVAVQYKDQFEQYNLSTHEALTMASLVENEATTYDDRQKIAGVFYNRLDKGMPLQTDPTVIYALGEHKEKVNYDHLEVDSPYNTYKYTDLPVGPISNFAENSLKAAVNPYESDNLYFLASSVDGNIYYSKTLEEHNRKKAEHIN</sequence>
<dbReference type="GO" id="GO:0009252">
    <property type="term" value="P:peptidoglycan biosynthetic process"/>
    <property type="evidence" value="ECO:0007669"/>
    <property type="project" value="UniProtKB-UniRule"/>
</dbReference>
<dbReference type="EC" id="4.2.2.29" evidence="7"/>
<dbReference type="CDD" id="cd08010">
    <property type="entry name" value="MltG_like"/>
    <property type="match status" value="1"/>
</dbReference>
<evidence type="ECO:0000256" key="4">
    <source>
        <dbReference type="ARBA" id="ARBA00023136"/>
    </source>
</evidence>
<keyword evidence="2 7" id="KW-0812">Transmembrane</keyword>
<dbReference type="Pfam" id="PF02618">
    <property type="entry name" value="YceG"/>
    <property type="match status" value="1"/>
</dbReference>
<accession>A0A1I0G7V8</accession>
<dbReference type="GO" id="GO:0005886">
    <property type="term" value="C:plasma membrane"/>
    <property type="evidence" value="ECO:0007669"/>
    <property type="project" value="UniProtKB-SubCell"/>
</dbReference>
<protein>
    <recommendedName>
        <fullName evidence="7">Endolytic murein transglycosylase</fullName>
        <ecNumber evidence="7">4.2.2.29</ecNumber>
    </recommendedName>
    <alternativeName>
        <fullName evidence="7">Peptidoglycan lytic transglycosylase</fullName>
    </alternativeName>
    <alternativeName>
        <fullName evidence="7">Peptidoglycan polymerization terminase</fullName>
    </alternativeName>
</protein>
<keyword evidence="5 7" id="KW-0456">Lyase</keyword>
<dbReference type="GO" id="GO:0071555">
    <property type="term" value="P:cell wall organization"/>
    <property type="evidence" value="ECO:0007669"/>
    <property type="project" value="UniProtKB-KW"/>
</dbReference>